<reference evidence="3 4" key="1">
    <citation type="journal article" date="2021" name="Elife">
        <title>Chloroplast acquisition without the gene transfer in kleptoplastic sea slugs, Plakobranchus ocellatus.</title>
        <authorList>
            <person name="Maeda T."/>
            <person name="Takahashi S."/>
            <person name="Yoshida T."/>
            <person name="Shimamura S."/>
            <person name="Takaki Y."/>
            <person name="Nagai Y."/>
            <person name="Toyoda A."/>
            <person name="Suzuki Y."/>
            <person name="Arimoto A."/>
            <person name="Ishii H."/>
            <person name="Satoh N."/>
            <person name="Nishiyama T."/>
            <person name="Hasebe M."/>
            <person name="Maruyama T."/>
            <person name="Minagawa J."/>
            <person name="Obokata J."/>
            <person name="Shigenobu S."/>
        </authorList>
    </citation>
    <scope>NUCLEOTIDE SEQUENCE [LARGE SCALE GENOMIC DNA]</scope>
</reference>
<evidence type="ECO:0000256" key="1">
    <source>
        <dbReference type="SAM" id="Coils"/>
    </source>
</evidence>
<dbReference type="Proteomes" id="UP000762676">
    <property type="component" value="Unassembled WGS sequence"/>
</dbReference>
<feature type="coiled-coil region" evidence="1">
    <location>
        <begin position="137"/>
        <end position="175"/>
    </location>
</feature>
<name>A0AAV4HYX3_9GAST</name>
<gene>
    <name evidence="3" type="ORF">ElyMa_001142600</name>
</gene>
<evidence type="ECO:0000313" key="3">
    <source>
        <dbReference type="EMBL" id="GFS03152.1"/>
    </source>
</evidence>
<feature type="region of interest" description="Disordered" evidence="2">
    <location>
        <begin position="589"/>
        <end position="611"/>
    </location>
</feature>
<dbReference type="EMBL" id="BMAT01002260">
    <property type="protein sequence ID" value="GFS03152.1"/>
    <property type="molecule type" value="Genomic_DNA"/>
</dbReference>
<dbReference type="PANTHER" id="PTHR46601:SF2">
    <property type="entry name" value="UBIQUITIN-LIKE PROTEASE FAMILY PROFILE DOMAIN-CONTAINING PROTEIN"/>
    <property type="match status" value="1"/>
</dbReference>
<dbReference type="PANTHER" id="PTHR46601">
    <property type="entry name" value="ULP_PROTEASE DOMAIN-CONTAINING PROTEIN"/>
    <property type="match status" value="1"/>
</dbReference>
<keyword evidence="1" id="KW-0175">Coiled coil</keyword>
<proteinExistence type="predicted"/>
<comment type="caution">
    <text evidence="3">The sequence shown here is derived from an EMBL/GenBank/DDBJ whole genome shotgun (WGS) entry which is preliminary data.</text>
</comment>
<dbReference type="AlphaFoldDB" id="A0AAV4HYX3"/>
<feature type="compositionally biased region" description="Basic and acidic residues" evidence="2">
    <location>
        <begin position="594"/>
        <end position="607"/>
    </location>
</feature>
<accession>A0AAV4HYX3</accession>
<keyword evidence="4" id="KW-1185">Reference proteome</keyword>
<evidence type="ECO:0000313" key="4">
    <source>
        <dbReference type="Proteomes" id="UP000762676"/>
    </source>
</evidence>
<organism evidence="3 4">
    <name type="scientific">Elysia marginata</name>
    <dbReference type="NCBI Taxonomy" id="1093978"/>
    <lineage>
        <taxon>Eukaryota</taxon>
        <taxon>Metazoa</taxon>
        <taxon>Spiralia</taxon>
        <taxon>Lophotrochozoa</taxon>
        <taxon>Mollusca</taxon>
        <taxon>Gastropoda</taxon>
        <taxon>Heterobranchia</taxon>
        <taxon>Euthyneura</taxon>
        <taxon>Panpulmonata</taxon>
        <taxon>Sacoglossa</taxon>
        <taxon>Placobranchoidea</taxon>
        <taxon>Plakobranchidae</taxon>
        <taxon>Elysia</taxon>
    </lineage>
</organism>
<sequence>MFQGQCSFQYHSTKRLEHTLKSVYITFQVKTKGAPPLTNAERQRIFRQRRDANPGRREEYLKRKHEKYEQDKTLGKRKLVKDMTPREHQKTKEWNTRKKNLKTKQLLELYQAHCQDSESPTSTESSAKISRQKVAALQKKAGQNKSLRTQIQELEKQLNNTKKKLEALNKKNNRASAPLRKYLAEGDYVSFTTFRRLKPFWILSPKDSDRETCLCKSCENFKLLAIGLKQIGALSTTIPELLLKSASCNISNKDCMYGECEECCDKEVHNCISADNMTEFVVKYTQWETVKEKRTFKDEKIVSFVMKKEHSDLLENVWKLFHTCLKSFKRHHFNMESQYNFYRKQRCNLGENEALIHVDFAENFVTKWDSEIQSTHYGASKKQLSLHTGYLKIGEVVTQSFCGVSDSLDHDPSIWAYLSPILDKVRKEQPSVRTIHFFSDGPTAQYRQKINFFLLSEIALEKGFSSCSWNFFEAGHGKGIPDGIGATIKQAADRAVTFGSSICDASNFVSIVSKYCKAVHLYCVSQSDINGSKKASTINTLKLKPVPNTMKFHQIRCSKTGVIWHRDVSCFCVSGKDCDEANRFQEFSFNPKPKNGERRSSTSHDENDTNCFGDVNEPEPVPCMHGKENENSNMNSEKALFYLSKLRRCQTFPELVHECEAQGMCMKELYGCARSVTGCRMGIDSKASKDVPNDIHCYSGHVFPVKVRSDGDCLPASGAIFAFGKDSCPEEIRVRIIHELAINAEFYLDNGNLSRGLEGI</sequence>
<protein>
    <submittedName>
        <fullName evidence="3">Uncharacterized protein</fullName>
    </submittedName>
</protein>
<evidence type="ECO:0000256" key="2">
    <source>
        <dbReference type="SAM" id="MobiDB-lite"/>
    </source>
</evidence>